<dbReference type="Pfam" id="PF08487">
    <property type="entry name" value="VIT"/>
    <property type="match status" value="1"/>
</dbReference>
<evidence type="ECO:0000313" key="2">
    <source>
        <dbReference type="EMBL" id="KAK4808515.1"/>
    </source>
</evidence>
<dbReference type="PROSITE" id="PS51468">
    <property type="entry name" value="VIT"/>
    <property type="match status" value="1"/>
</dbReference>
<dbReference type="AlphaFoldDB" id="A0AAN7MKK0"/>
<dbReference type="SMART" id="SM00609">
    <property type="entry name" value="VIT"/>
    <property type="match status" value="1"/>
</dbReference>
<dbReference type="PANTHER" id="PTHR45737">
    <property type="entry name" value="VON WILLEBRAND FACTOR A DOMAIN-CONTAINING PROTEIN 5A"/>
    <property type="match status" value="1"/>
</dbReference>
<organism evidence="2 3">
    <name type="scientific">Mycteria americana</name>
    <name type="common">Wood stork</name>
    <dbReference type="NCBI Taxonomy" id="33587"/>
    <lineage>
        <taxon>Eukaryota</taxon>
        <taxon>Metazoa</taxon>
        <taxon>Chordata</taxon>
        <taxon>Craniata</taxon>
        <taxon>Vertebrata</taxon>
        <taxon>Euteleostomi</taxon>
        <taxon>Archelosauria</taxon>
        <taxon>Archosauria</taxon>
        <taxon>Dinosauria</taxon>
        <taxon>Saurischia</taxon>
        <taxon>Theropoda</taxon>
        <taxon>Coelurosauria</taxon>
        <taxon>Aves</taxon>
        <taxon>Neognathae</taxon>
        <taxon>Neoaves</taxon>
        <taxon>Aequornithes</taxon>
        <taxon>Ciconiiformes</taxon>
        <taxon>Ciconiidae</taxon>
        <taxon>Mycteria</taxon>
    </lineage>
</organism>
<evidence type="ECO:0000313" key="3">
    <source>
        <dbReference type="Proteomes" id="UP001333110"/>
    </source>
</evidence>
<dbReference type="InterPro" id="IPR013694">
    <property type="entry name" value="VIT"/>
</dbReference>
<gene>
    <name evidence="2" type="ORF">QYF61_005832</name>
</gene>
<evidence type="ECO:0000259" key="1">
    <source>
        <dbReference type="PROSITE" id="PS51468"/>
    </source>
</evidence>
<protein>
    <recommendedName>
        <fullName evidence="1">VIT domain-containing protein</fullName>
    </recommendedName>
</protein>
<dbReference type="InterPro" id="IPR002035">
    <property type="entry name" value="VWF_A"/>
</dbReference>
<proteinExistence type="predicted"/>
<accession>A0AAN7MKK0</accession>
<dbReference type="Proteomes" id="UP001333110">
    <property type="component" value="Unassembled WGS sequence"/>
</dbReference>
<reference evidence="2 3" key="1">
    <citation type="journal article" date="2023" name="J. Hered.">
        <title>Chromosome-level genome of the wood stork (Mycteria americana) provides insight into avian chromosome evolution.</title>
        <authorList>
            <person name="Flamio R. Jr."/>
            <person name="Ramstad K.M."/>
        </authorList>
    </citation>
    <scope>NUCLEOTIDE SEQUENCE [LARGE SCALE GENOMIC DNA]</scope>
    <source>
        <strain evidence="2">JAX WOST 10</strain>
    </source>
</reference>
<keyword evidence="3" id="KW-1185">Reference proteome</keyword>
<dbReference type="InterPro" id="IPR036465">
    <property type="entry name" value="vWFA_dom_sf"/>
</dbReference>
<name>A0AAN7MKK0_MYCAM</name>
<dbReference type="Pfam" id="PF13768">
    <property type="entry name" value="VWA_3"/>
    <property type="match status" value="1"/>
</dbReference>
<dbReference type="PANTHER" id="PTHR45737:SF6">
    <property type="entry name" value="VON WILLEBRAND FACTOR A DOMAIN-CONTAINING PROTEIN 5A"/>
    <property type="match status" value="1"/>
</dbReference>
<dbReference type="EMBL" id="JAUNZN010000024">
    <property type="protein sequence ID" value="KAK4808515.1"/>
    <property type="molecule type" value="Genomic_DNA"/>
</dbReference>
<dbReference type="SUPFAM" id="SSF53300">
    <property type="entry name" value="vWA-like"/>
    <property type="match status" value="1"/>
</dbReference>
<sequence length="915" mass="102934">MSKARRIVVTAVWRIVVTVLASGEAVFNQRVKMRKSGILSKRYMRRGLDTQLFPTTSRPLKFKVSDVQPGSLTAVVSSSGLFQRGIWFFSSYHEVELETVTVNVTIQEFVADVVSELLFRNTQQVSEETMFIFPVDSDTVVHTFYATMGDTRIEAMLWEKEEAQQLCKATSGMENLRYLQDQWDLWGPVFACFLGTLPPNREVTVSLCYVQELPLQPDGAAQFCWPRELFPRAAYINVTFPPTNDRQCPTIAACCPRVSSFTFSHLLLTAGYISSEEETSKNLHFSICLKSARGVSHIAINSSHTPLQYTAPDETSAKVSLKLPPWLHGDLHLLVYYRGSPALSAVVERRDPKAPPGSVLGDPVVMVTLMPSIPEVVPNPGQLGEFLFLMDRSLFQDAQNTLLFLLKSLPLGCYFNIYSFGATFKAFYPQSVEYTQESMDNAVGRISSIHPDLGGCDLLGLLRSIYSTPPLHGHPRQLFIFIQRKISSEEESVMAEVYRYRDHHRCFCFPTNRCDSFNLSQAMALETKGECVCIHSRIDMTSEAVKCLQQALQPLASGISLHWDLPPGLEVSMIRKAPEMIFQGHQSSIYAQIHGQPQDPEVGEGAVTLQYHVGSQSFDYTLRFSLSPSSDNRWNQGLTPCPCRLPVHRMAMMHLLWELAWEGTSWAEEDIWHKVVKSSLSLGVPSPFTSSVAVRTKQRDTWHRDSLPPDSSVLFSPSCNLVPCQLLWLRGFRPVWFKSTKFWMVQKCQFCLETLGRKAADTEALTQLSASCKEREPSPEEQVMEELPAFNISWDWTISPLSTRLCDFSGLRVVVALQKANGSWALTAALASALGLSKADIEGQRPSEDVQPTAWATVLALVRLHQFKWKVSWSELLEAKACRWLRDQAEVQLDECLEAANSLFGCFVEPAIFRI</sequence>
<feature type="domain" description="VIT" evidence="1">
    <location>
        <begin position="81"/>
        <end position="211"/>
    </location>
</feature>
<comment type="caution">
    <text evidence="2">The sequence shown here is derived from an EMBL/GenBank/DDBJ whole genome shotgun (WGS) entry which is preliminary data.</text>
</comment>